<evidence type="ECO:0000256" key="2">
    <source>
        <dbReference type="ARBA" id="ARBA00004913"/>
    </source>
</evidence>
<dbReference type="GO" id="GO:0016491">
    <property type="term" value="F:oxidoreductase activity"/>
    <property type="evidence" value="ECO:0007669"/>
    <property type="project" value="UniProtKB-KW"/>
</dbReference>
<dbReference type="InterPro" id="IPR006094">
    <property type="entry name" value="Oxid_FAD_bind_N"/>
</dbReference>
<protein>
    <submittedName>
        <fullName evidence="13">FAD-binding Berberine family protein</fullName>
    </submittedName>
</protein>
<evidence type="ECO:0000256" key="8">
    <source>
        <dbReference type="ARBA" id="ARBA00023002"/>
    </source>
</evidence>
<keyword evidence="8" id="KW-0560">Oxidoreductase</keyword>
<dbReference type="InterPro" id="IPR016167">
    <property type="entry name" value="FAD-bd_PCMH_sub1"/>
</dbReference>
<dbReference type="AlphaFoldDB" id="A0ABD1QJ65"/>
<evidence type="ECO:0000256" key="10">
    <source>
        <dbReference type="ARBA" id="ARBA00023180"/>
    </source>
</evidence>
<keyword evidence="6 11" id="KW-0732">Signal</keyword>
<evidence type="ECO:0000256" key="11">
    <source>
        <dbReference type="SAM" id="SignalP"/>
    </source>
</evidence>
<dbReference type="Pfam" id="PF01565">
    <property type="entry name" value="FAD_binding_4"/>
    <property type="match status" value="1"/>
</dbReference>
<evidence type="ECO:0000256" key="7">
    <source>
        <dbReference type="ARBA" id="ARBA00022827"/>
    </source>
</evidence>
<dbReference type="SUPFAM" id="SSF56176">
    <property type="entry name" value="FAD-binding/transporter-associated domain-like"/>
    <property type="match status" value="1"/>
</dbReference>
<dbReference type="InterPro" id="IPR012951">
    <property type="entry name" value="BBE"/>
</dbReference>
<dbReference type="PROSITE" id="PS00862">
    <property type="entry name" value="OX2_COVAL_FAD"/>
    <property type="match status" value="1"/>
</dbReference>
<comment type="pathway">
    <text evidence="2">Alkaloid biosynthesis.</text>
</comment>
<dbReference type="Gene3D" id="3.30.43.10">
    <property type="entry name" value="Uridine Diphospho-n-acetylenolpyruvylglucosamine Reductase, domain 2"/>
    <property type="match status" value="1"/>
</dbReference>
<proteinExistence type="inferred from homology"/>
<evidence type="ECO:0000256" key="9">
    <source>
        <dbReference type="ARBA" id="ARBA00023157"/>
    </source>
</evidence>
<reference evidence="14" key="1">
    <citation type="submission" date="2024-07" db="EMBL/GenBank/DDBJ databases">
        <title>Two chromosome-level genome assemblies of Korean endemic species Abeliophyllum distichum and Forsythia ovata (Oleaceae).</title>
        <authorList>
            <person name="Jang H."/>
        </authorList>
    </citation>
    <scope>NUCLEOTIDE SEQUENCE [LARGE SCALE GENOMIC DNA]</scope>
</reference>
<evidence type="ECO:0000256" key="1">
    <source>
        <dbReference type="ARBA" id="ARBA00001974"/>
    </source>
</evidence>
<dbReference type="InterPro" id="IPR016169">
    <property type="entry name" value="FAD-bd_PCMH_sub2"/>
</dbReference>
<evidence type="ECO:0000259" key="12">
    <source>
        <dbReference type="PROSITE" id="PS51387"/>
    </source>
</evidence>
<dbReference type="Proteomes" id="UP001604336">
    <property type="component" value="Unassembled WGS sequence"/>
</dbReference>
<sequence length="432" mass="49116">MHSVSKTNPNRRNTFRSSNPFMPVSMLLFLSLLCTLFPFSTVATDSVYDNLVHCLSSNTNTKDQFSKIIYNPYNSSYTTILQDYIRNRRFNTSTTRKPLLIVTPLKESDVQTTIICVKKIGVQLKIRSGGHDYEGISYVSNVPFIILDIFNLRSIDIDIKDETAWVQSGATVGELYYSIWQKSKVHGFPAGICPTMGIGGHISGGGYGNLLRKYGLSVDNVIDAQIVDVKGRILDRKAMGEDLFWAIRGGGGASFGVVLAYKLKLVPVSPIVTVFRVIKTLEDNASDLIYHWQFVANKIDSNLFIRLLLQPNYYKEQGYWNIFKLQYFANWNEDDAASDKKYVEQTRTLYSYMTPFVSKNPREAFLNYRDLDIGTTDNGKNTYTEAMVYGVKFFKGNFARLVKAKTIIDPENFFRNEQSIPPLPSHERNKVN</sequence>
<evidence type="ECO:0000256" key="6">
    <source>
        <dbReference type="ARBA" id="ARBA00022729"/>
    </source>
</evidence>
<dbReference type="InterPro" id="IPR006093">
    <property type="entry name" value="Oxy_OxRdtase_FAD_BS"/>
</dbReference>
<comment type="caution">
    <text evidence="13">The sequence shown here is derived from an EMBL/GenBank/DDBJ whole genome shotgun (WGS) entry which is preliminary data.</text>
</comment>
<feature type="domain" description="FAD-binding PCMH-type" evidence="12">
    <location>
        <begin position="94"/>
        <end position="268"/>
    </location>
</feature>
<dbReference type="Gene3D" id="3.30.465.10">
    <property type="match status" value="2"/>
</dbReference>
<name>A0ABD1QJ65_9LAMI</name>
<comment type="cofactor">
    <cofactor evidence="1">
        <name>FAD</name>
        <dbReference type="ChEBI" id="CHEBI:57692"/>
    </cofactor>
</comment>
<keyword evidence="14" id="KW-1185">Reference proteome</keyword>
<dbReference type="EMBL" id="JBFOLK010000011">
    <property type="protein sequence ID" value="KAL2474866.1"/>
    <property type="molecule type" value="Genomic_DNA"/>
</dbReference>
<evidence type="ECO:0000256" key="5">
    <source>
        <dbReference type="ARBA" id="ARBA00022630"/>
    </source>
</evidence>
<keyword evidence="7" id="KW-0274">FAD</keyword>
<evidence type="ECO:0000256" key="4">
    <source>
        <dbReference type="ARBA" id="ARBA00022589"/>
    </source>
</evidence>
<evidence type="ECO:0000313" key="14">
    <source>
        <dbReference type="Proteomes" id="UP001604336"/>
    </source>
</evidence>
<comment type="similarity">
    <text evidence="3">Belongs to the oxygen-dependent FAD-linked oxidoreductase family.</text>
</comment>
<dbReference type="PROSITE" id="PS51387">
    <property type="entry name" value="FAD_PCMH"/>
    <property type="match status" value="1"/>
</dbReference>
<keyword evidence="5" id="KW-0285">Flavoprotein</keyword>
<feature type="signal peptide" evidence="11">
    <location>
        <begin position="1"/>
        <end position="44"/>
    </location>
</feature>
<keyword evidence="10" id="KW-0325">Glycoprotein</keyword>
<dbReference type="Gene3D" id="3.40.462.20">
    <property type="match status" value="2"/>
</dbReference>
<evidence type="ECO:0000313" key="13">
    <source>
        <dbReference type="EMBL" id="KAL2474866.1"/>
    </source>
</evidence>
<feature type="chain" id="PRO_5044857027" evidence="11">
    <location>
        <begin position="45"/>
        <end position="432"/>
    </location>
</feature>
<dbReference type="FunFam" id="3.30.43.10:FF:000004">
    <property type="entry name" value="Berberine bridge enzyme-like 15"/>
    <property type="match status" value="1"/>
</dbReference>
<dbReference type="InterPro" id="IPR016166">
    <property type="entry name" value="FAD-bd_PCMH"/>
</dbReference>
<gene>
    <name evidence="13" type="ORF">Adt_35602</name>
</gene>
<evidence type="ECO:0000256" key="3">
    <source>
        <dbReference type="ARBA" id="ARBA00005466"/>
    </source>
</evidence>
<keyword evidence="4" id="KW-0017">Alkaloid metabolism</keyword>
<dbReference type="PANTHER" id="PTHR32448">
    <property type="entry name" value="OS08G0158400 PROTEIN"/>
    <property type="match status" value="1"/>
</dbReference>
<keyword evidence="9" id="KW-1015">Disulfide bond</keyword>
<accession>A0ABD1QJ65</accession>
<dbReference type="InterPro" id="IPR036318">
    <property type="entry name" value="FAD-bd_PCMH-like_sf"/>
</dbReference>
<organism evidence="13 14">
    <name type="scientific">Abeliophyllum distichum</name>
    <dbReference type="NCBI Taxonomy" id="126358"/>
    <lineage>
        <taxon>Eukaryota</taxon>
        <taxon>Viridiplantae</taxon>
        <taxon>Streptophyta</taxon>
        <taxon>Embryophyta</taxon>
        <taxon>Tracheophyta</taxon>
        <taxon>Spermatophyta</taxon>
        <taxon>Magnoliopsida</taxon>
        <taxon>eudicotyledons</taxon>
        <taxon>Gunneridae</taxon>
        <taxon>Pentapetalae</taxon>
        <taxon>asterids</taxon>
        <taxon>lamiids</taxon>
        <taxon>Lamiales</taxon>
        <taxon>Oleaceae</taxon>
        <taxon>Forsythieae</taxon>
        <taxon>Abeliophyllum</taxon>
    </lineage>
</organism>
<dbReference type="Pfam" id="PF08031">
    <property type="entry name" value="BBE"/>
    <property type="match status" value="1"/>
</dbReference>